<sequence length="236" mass="25406">MAQQQLPLPLEHRPALEQEDFLVAPSNAEAVAWLDRWPDWPAPALILLGESGSGKSHLAQVFAARSGAPVIAGELGLRLDPPALLAANDAVVIDDVDAGVHETDLFHLYNLAKETGATLLLTCTTPPSLWVTLPDLRSRLSAAPAVSIGPPDDTVMAAVLIKLFSDRQLKIGVEVISYLLRHMERSHAAARLVVDAADHLSLVRQRPVTVPLVREILESVRPKGAGALSDEDEDDE</sequence>
<feature type="domain" description="Hda lid" evidence="1">
    <location>
        <begin position="159"/>
        <end position="217"/>
    </location>
</feature>
<dbReference type="PROSITE" id="PS00675">
    <property type="entry name" value="SIGMA54_INTERACT_1"/>
    <property type="match status" value="1"/>
</dbReference>
<evidence type="ECO:0000313" key="2">
    <source>
        <dbReference type="EMBL" id="SIT06345.1"/>
    </source>
</evidence>
<dbReference type="EMBL" id="FTOA01000006">
    <property type="protein sequence ID" value="SIT06345.1"/>
    <property type="molecule type" value="Genomic_DNA"/>
</dbReference>
<dbReference type="Pfam" id="PF22688">
    <property type="entry name" value="Hda_lid"/>
    <property type="match status" value="1"/>
</dbReference>
<proteinExistence type="predicted"/>
<protein>
    <submittedName>
        <fullName evidence="2">DnaA regulatory inactivator Hda</fullName>
    </submittedName>
</protein>
<dbReference type="PANTHER" id="PTHR30050:SF5">
    <property type="entry name" value="DNAA REGULATORY INACTIVATOR HDA"/>
    <property type="match status" value="1"/>
</dbReference>
<keyword evidence="3" id="KW-1185">Reference proteome</keyword>
<organism evidence="2 3">
    <name type="scientific">Insolitispirillum peregrinum</name>
    <dbReference type="NCBI Taxonomy" id="80876"/>
    <lineage>
        <taxon>Bacteria</taxon>
        <taxon>Pseudomonadati</taxon>
        <taxon>Pseudomonadota</taxon>
        <taxon>Alphaproteobacteria</taxon>
        <taxon>Rhodospirillales</taxon>
        <taxon>Novispirillaceae</taxon>
        <taxon>Insolitispirillum</taxon>
    </lineage>
</organism>
<dbReference type="GO" id="GO:0006270">
    <property type="term" value="P:DNA replication initiation"/>
    <property type="evidence" value="ECO:0007669"/>
    <property type="project" value="TreeGrafter"/>
</dbReference>
<dbReference type="InterPro" id="IPR055199">
    <property type="entry name" value="Hda_lid"/>
</dbReference>
<dbReference type="GO" id="GO:0003688">
    <property type="term" value="F:DNA replication origin binding"/>
    <property type="evidence" value="ECO:0007669"/>
    <property type="project" value="TreeGrafter"/>
</dbReference>
<evidence type="ECO:0000259" key="1">
    <source>
        <dbReference type="Pfam" id="PF22688"/>
    </source>
</evidence>
<gene>
    <name evidence="2" type="ORF">SAMN05421779_106112</name>
</gene>
<dbReference type="STRING" id="80876.SAMN05421779_106112"/>
<dbReference type="RefSeq" id="WP_076401431.1">
    <property type="nucleotide sequence ID" value="NZ_FTOA01000006.1"/>
</dbReference>
<reference evidence="2 3" key="1">
    <citation type="submission" date="2017-01" db="EMBL/GenBank/DDBJ databases">
        <authorList>
            <person name="Mah S.A."/>
            <person name="Swanson W.J."/>
            <person name="Moy G.W."/>
            <person name="Vacquier V.D."/>
        </authorList>
    </citation>
    <scope>NUCLEOTIDE SEQUENCE [LARGE SCALE GENOMIC DNA]</scope>
    <source>
        <strain evidence="2 3">DSM 11589</strain>
    </source>
</reference>
<dbReference type="SUPFAM" id="SSF52540">
    <property type="entry name" value="P-loop containing nucleoside triphosphate hydrolases"/>
    <property type="match status" value="1"/>
</dbReference>
<dbReference type="InterPro" id="IPR025662">
    <property type="entry name" value="Sigma_54_int_dom_ATP-bd_1"/>
</dbReference>
<accession>A0A1N7P6S8</accession>
<dbReference type="Proteomes" id="UP000185678">
    <property type="component" value="Unassembled WGS sequence"/>
</dbReference>
<evidence type="ECO:0000313" key="3">
    <source>
        <dbReference type="Proteomes" id="UP000185678"/>
    </source>
</evidence>
<dbReference type="Gene3D" id="3.40.50.300">
    <property type="entry name" value="P-loop containing nucleotide triphosphate hydrolases"/>
    <property type="match status" value="1"/>
</dbReference>
<name>A0A1N7P6S8_9PROT</name>
<dbReference type="OrthoDB" id="7390113at2"/>
<dbReference type="PANTHER" id="PTHR30050">
    <property type="entry name" value="CHROMOSOMAL REPLICATION INITIATOR PROTEIN DNAA"/>
    <property type="match status" value="1"/>
</dbReference>
<dbReference type="GO" id="GO:0005886">
    <property type="term" value="C:plasma membrane"/>
    <property type="evidence" value="ECO:0007669"/>
    <property type="project" value="TreeGrafter"/>
</dbReference>
<dbReference type="AlphaFoldDB" id="A0A1N7P6S8"/>
<dbReference type="InterPro" id="IPR027417">
    <property type="entry name" value="P-loop_NTPase"/>
</dbReference>
<dbReference type="Gene3D" id="1.10.8.60">
    <property type="match status" value="1"/>
</dbReference>